<evidence type="ECO:0000256" key="1">
    <source>
        <dbReference type="ARBA" id="ARBA00006484"/>
    </source>
</evidence>
<evidence type="ECO:0000313" key="5">
    <source>
        <dbReference type="Proteomes" id="UP000054166"/>
    </source>
</evidence>
<dbReference type="Proteomes" id="UP000054166">
    <property type="component" value="Unassembled WGS sequence"/>
</dbReference>
<dbReference type="Pfam" id="PF00106">
    <property type="entry name" value="adh_short"/>
    <property type="match status" value="1"/>
</dbReference>
<dbReference type="InterPro" id="IPR020904">
    <property type="entry name" value="Sc_DH/Rdtase_CS"/>
</dbReference>
<sequence length="246" mass="26488">MSTPKLTILITGATQGLGYETARQLSKHAHVYVFLSGRNPERVQQALEILLKEDGCKAVIDSVIIDVSDDKSIKAAIKEVEAKLGDAALDVLVNNSGIAKDREIPTRGLRTVFQEVFAVNVFGAAVTAEAFLPLLKKSKSGPRILNMSSSLGSIGTMLLPDSIERNFPLTVYNSSKSALNSITCTLAIKNPDIHVVSIDPGYTGTNLNNFTGTGNPKDSVRIVVQHALERTGESAGFYYNEGVLPW</sequence>
<keyword evidence="2" id="KW-0521">NADP</keyword>
<evidence type="ECO:0000313" key="4">
    <source>
        <dbReference type="EMBL" id="KIM80573.1"/>
    </source>
</evidence>
<dbReference type="PRINTS" id="PR00080">
    <property type="entry name" value="SDRFAMILY"/>
</dbReference>
<dbReference type="InterPro" id="IPR036291">
    <property type="entry name" value="NAD(P)-bd_dom_sf"/>
</dbReference>
<dbReference type="EMBL" id="KN833003">
    <property type="protein sequence ID" value="KIM80573.1"/>
    <property type="molecule type" value="Genomic_DNA"/>
</dbReference>
<dbReference type="PANTHER" id="PTHR43544:SF32">
    <property type="entry name" value="CHAIN DEHYDROGENASE, PUTATIVE (AFU_ORTHOLOGUE AFUA_5G01530)-RELATED"/>
    <property type="match status" value="1"/>
</dbReference>
<dbReference type="OrthoDB" id="1933717at2759"/>
<evidence type="ECO:0000256" key="3">
    <source>
        <dbReference type="RuleBase" id="RU000363"/>
    </source>
</evidence>
<dbReference type="PRINTS" id="PR00081">
    <property type="entry name" value="GDHRDH"/>
</dbReference>
<gene>
    <name evidence="4" type="ORF">PILCRDRAFT_9399</name>
</gene>
<dbReference type="SUPFAM" id="SSF51735">
    <property type="entry name" value="NAD(P)-binding Rossmann-fold domains"/>
    <property type="match status" value="1"/>
</dbReference>
<dbReference type="HOGENOM" id="CLU_010194_9_0_1"/>
<dbReference type="AlphaFoldDB" id="A0A0C3B2Y6"/>
<reference evidence="4 5" key="1">
    <citation type="submission" date="2014-04" db="EMBL/GenBank/DDBJ databases">
        <authorList>
            <consortium name="DOE Joint Genome Institute"/>
            <person name="Kuo A."/>
            <person name="Tarkka M."/>
            <person name="Buscot F."/>
            <person name="Kohler A."/>
            <person name="Nagy L.G."/>
            <person name="Floudas D."/>
            <person name="Copeland A."/>
            <person name="Barry K.W."/>
            <person name="Cichocki N."/>
            <person name="Veneault-Fourrey C."/>
            <person name="LaButti K."/>
            <person name="Lindquist E.A."/>
            <person name="Lipzen A."/>
            <person name="Lundell T."/>
            <person name="Morin E."/>
            <person name="Murat C."/>
            <person name="Sun H."/>
            <person name="Tunlid A."/>
            <person name="Henrissat B."/>
            <person name="Grigoriev I.V."/>
            <person name="Hibbett D.S."/>
            <person name="Martin F."/>
            <person name="Nordberg H.P."/>
            <person name="Cantor M.N."/>
            <person name="Hua S.X."/>
        </authorList>
    </citation>
    <scope>NUCLEOTIDE SEQUENCE [LARGE SCALE GENOMIC DNA]</scope>
    <source>
        <strain evidence="4 5">F 1598</strain>
    </source>
</reference>
<name>A0A0C3B2Y6_PILCF</name>
<organism evidence="4 5">
    <name type="scientific">Piloderma croceum (strain F 1598)</name>
    <dbReference type="NCBI Taxonomy" id="765440"/>
    <lineage>
        <taxon>Eukaryota</taxon>
        <taxon>Fungi</taxon>
        <taxon>Dikarya</taxon>
        <taxon>Basidiomycota</taxon>
        <taxon>Agaricomycotina</taxon>
        <taxon>Agaricomycetes</taxon>
        <taxon>Agaricomycetidae</taxon>
        <taxon>Atheliales</taxon>
        <taxon>Atheliaceae</taxon>
        <taxon>Piloderma</taxon>
    </lineage>
</organism>
<dbReference type="Gene3D" id="3.40.50.720">
    <property type="entry name" value="NAD(P)-binding Rossmann-like Domain"/>
    <property type="match status" value="1"/>
</dbReference>
<dbReference type="PROSITE" id="PS00061">
    <property type="entry name" value="ADH_SHORT"/>
    <property type="match status" value="1"/>
</dbReference>
<dbReference type="PANTHER" id="PTHR43544">
    <property type="entry name" value="SHORT-CHAIN DEHYDROGENASE/REDUCTASE"/>
    <property type="match status" value="1"/>
</dbReference>
<evidence type="ECO:0000256" key="2">
    <source>
        <dbReference type="ARBA" id="ARBA00022857"/>
    </source>
</evidence>
<evidence type="ECO:0008006" key="6">
    <source>
        <dbReference type="Google" id="ProtNLM"/>
    </source>
</evidence>
<dbReference type="GO" id="GO:0016491">
    <property type="term" value="F:oxidoreductase activity"/>
    <property type="evidence" value="ECO:0007669"/>
    <property type="project" value="TreeGrafter"/>
</dbReference>
<accession>A0A0C3B2Y6</accession>
<dbReference type="STRING" id="765440.A0A0C3B2Y6"/>
<proteinExistence type="inferred from homology"/>
<comment type="similarity">
    <text evidence="1 3">Belongs to the short-chain dehydrogenases/reductases (SDR) family.</text>
</comment>
<protein>
    <recommendedName>
        <fullName evidence="6">NAD(P)-binding protein</fullName>
    </recommendedName>
</protein>
<dbReference type="GO" id="GO:0005737">
    <property type="term" value="C:cytoplasm"/>
    <property type="evidence" value="ECO:0007669"/>
    <property type="project" value="TreeGrafter"/>
</dbReference>
<dbReference type="InterPro" id="IPR002347">
    <property type="entry name" value="SDR_fam"/>
</dbReference>
<dbReference type="InterPro" id="IPR051468">
    <property type="entry name" value="Fungal_SecMetab_SDRs"/>
</dbReference>
<dbReference type="GO" id="GO:0019748">
    <property type="term" value="P:secondary metabolic process"/>
    <property type="evidence" value="ECO:0007669"/>
    <property type="project" value="TreeGrafter"/>
</dbReference>
<dbReference type="InParanoid" id="A0A0C3B2Y6"/>
<reference evidence="5" key="2">
    <citation type="submission" date="2015-01" db="EMBL/GenBank/DDBJ databases">
        <title>Evolutionary Origins and Diversification of the Mycorrhizal Mutualists.</title>
        <authorList>
            <consortium name="DOE Joint Genome Institute"/>
            <consortium name="Mycorrhizal Genomics Consortium"/>
            <person name="Kohler A."/>
            <person name="Kuo A."/>
            <person name="Nagy L.G."/>
            <person name="Floudas D."/>
            <person name="Copeland A."/>
            <person name="Barry K.W."/>
            <person name="Cichocki N."/>
            <person name="Veneault-Fourrey C."/>
            <person name="LaButti K."/>
            <person name="Lindquist E.A."/>
            <person name="Lipzen A."/>
            <person name="Lundell T."/>
            <person name="Morin E."/>
            <person name="Murat C."/>
            <person name="Riley R."/>
            <person name="Ohm R."/>
            <person name="Sun H."/>
            <person name="Tunlid A."/>
            <person name="Henrissat B."/>
            <person name="Grigoriev I.V."/>
            <person name="Hibbett D.S."/>
            <person name="Martin F."/>
        </authorList>
    </citation>
    <scope>NUCLEOTIDE SEQUENCE [LARGE SCALE GENOMIC DNA]</scope>
    <source>
        <strain evidence="5">F 1598</strain>
    </source>
</reference>
<keyword evidence="5" id="KW-1185">Reference proteome</keyword>